<reference evidence="13" key="2">
    <citation type="submission" date="2022-06" db="EMBL/GenBank/DDBJ databases">
        <authorList>
            <person name="Holder M.E."/>
            <person name="Ajami N.J."/>
            <person name="Petrosino J.F."/>
        </authorList>
    </citation>
    <scope>NUCLEOTIDE SEQUENCE</scope>
    <source>
        <strain evidence="13">RMA 8861</strain>
    </source>
</reference>
<evidence type="ECO:0000256" key="4">
    <source>
        <dbReference type="ARBA" id="ARBA00022448"/>
    </source>
</evidence>
<feature type="coiled-coil region" evidence="11">
    <location>
        <begin position="9"/>
        <end position="47"/>
    </location>
</feature>
<reference evidence="12 14" key="1">
    <citation type="submission" date="2017-09" db="EMBL/GenBank/DDBJ databases">
        <authorList>
            <person name="Thomas P."/>
            <person name="Seyboldt C."/>
        </authorList>
    </citation>
    <scope>NUCLEOTIDE SEQUENCE [LARGE SCALE GENOMIC DNA]</scope>
    <source>
        <strain evidence="12 14">DSM 7534</strain>
    </source>
</reference>
<keyword evidence="4" id="KW-0813">Transport</keyword>
<dbReference type="Proteomes" id="UP001055437">
    <property type="component" value="Chromosome"/>
</dbReference>
<proteinExistence type="inferred from homology"/>
<dbReference type="GeneID" id="303559566"/>
<dbReference type="InterPro" id="IPR012823">
    <property type="entry name" value="Flagell_FliJ"/>
</dbReference>
<keyword evidence="11" id="KW-0175">Coiled coil</keyword>
<evidence type="ECO:0000256" key="10">
    <source>
        <dbReference type="ARBA" id="ARBA00023225"/>
    </source>
</evidence>
<evidence type="ECO:0000256" key="2">
    <source>
        <dbReference type="ARBA" id="ARBA00010004"/>
    </source>
</evidence>
<keyword evidence="10" id="KW-1006">Bacterial flagellum protein export</keyword>
<evidence type="ECO:0000256" key="7">
    <source>
        <dbReference type="ARBA" id="ARBA00022795"/>
    </source>
</evidence>
<dbReference type="EMBL" id="CP023671">
    <property type="protein sequence ID" value="AYE33428.1"/>
    <property type="molecule type" value="Genomic_DNA"/>
</dbReference>
<keyword evidence="15" id="KW-1185">Reference proteome</keyword>
<dbReference type="KEGG" id="csep:CP523_02595"/>
<evidence type="ECO:0000313" key="13">
    <source>
        <dbReference type="EMBL" id="USS00007.1"/>
    </source>
</evidence>
<dbReference type="Gene3D" id="1.10.287.1700">
    <property type="match status" value="1"/>
</dbReference>
<evidence type="ECO:0000313" key="14">
    <source>
        <dbReference type="Proteomes" id="UP000280586"/>
    </source>
</evidence>
<sequence>MAKRFEFGLEKLLQIRVEKEDENKRLFTESQREREIVKEKLKSLKESYSKYNGIGSGDSAAYQKIKKNYLFALNKGIDSTEKEVALKEREVNFRRENLKKSQIERKTVDILKEKQKIAYIREQDRIEQISNDEFALYAYMRNHRKEVKS</sequence>
<keyword evidence="9" id="KW-0472">Membrane</keyword>
<evidence type="ECO:0000256" key="3">
    <source>
        <dbReference type="ARBA" id="ARBA00020392"/>
    </source>
</evidence>
<keyword evidence="6" id="KW-0145">Chemotaxis</keyword>
<accession>A0A9N7JJ66</accession>
<keyword evidence="5" id="KW-1003">Cell membrane</keyword>
<dbReference type="GO" id="GO:0006935">
    <property type="term" value="P:chemotaxis"/>
    <property type="evidence" value="ECO:0007669"/>
    <property type="project" value="UniProtKB-KW"/>
</dbReference>
<evidence type="ECO:0000256" key="1">
    <source>
        <dbReference type="ARBA" id="ARBA00004413"/>
    </source>
</evidence>
<name>A0A9N7JJ66_CLOSE</name>
<dbReference type="GO" id="GO:0005886">
    <property type="term" value="C:plasma membrane"/>
    <property type="evidence" value="ECO:0007669"/>
    <property type="project" value="UniProtKB-SubCell"/>
</dbReference>
<dbReference type="RefSeq" id="WP_120140466.1">
    <property type="nucleotide sequence ID" value="NZ_CP023671.1"/>
</dbReference>
<evidence type="ECO:0000256" key="5">
    <source>
        <dbReference type="ARBA" id="ARBA00022475"/>
    </source>
</evidence>
<evidence type="ECO:0000256" key="8">
    <source>
        <dbReference type="ARBA" id="ARBA00022927"/>
    </source>
</evidence>
<keyword evidence="8" id="KW-0653">Protein transport</keyword>
<keyword evidence="12" id="KW-0282">Flagellum</keyword>
<keyword evidence="7" id="KW-1005">Bacterial flagellum biogenesis</keyword>
<evidence type="ECO:0000313" key="12">
    <source>
        <dbReference type="EMBL" id="AYE33428.1"/>
    </source>
</evidence>
<dbReference type="EMBL" id="CP099799">
    <property type="protein sequence ID" value="USS00007.1"/>
    <property type="molecule type" value="Genomic_DNA"/>
</dbReference>
<evidence type="ECO:0000313" key="15">
    <source>
        <dbReference type="Proteomes" id="UP001055437"/>
    </source>
</evidence>
<evidence type="ECO:0000256" key="6">
    <source>
        <dbReference type="ARBA" id="ARBA00022500"/>
    </source>
</evidence>
<protein>
    <recommendedName>
        <fullName evidence="3">Flagellar FliJ protein</fullName>
    </recommendedName>
</protein>
<comment type="similarity">
    <text evidence="2">Belongs to the FliJ family.</text>
</comment>
<dbReference type="Pfam" id="PF02050">
    <property type="entry name" value="FliJ"/>
    <property type="match status" value="1"/>
</dbReference>
<dbReference type="GO" id="GO:0071973">
    <property type="term" value="P:bacterial-type flagellum-dependent cell motility"/>
    <property type="evidence" value="ECO:0007669"/>
    <property type="project" value="InterPro"/>
</dbReference>
<dbReference type="GO" id="GO:0009288">
    <property type="term" value="C:bacterial-type flagellum"/>
    <property type="evidence" value="ECO:0007669"/>
    <property type="project" value="InterPro"/>
</dbReference>
<dbReference type="NCBIfam" id="TIGR02473">
    <property type="entry name" value="flagell_FliJ"/>
    <property type="match status" value="1"/>
</dbReference>
<evidence type="ECO:0000256" key="11">
    <source>
        <dbReference type="SAM" id="Coils"/>
    </source>
</evidence>
<keyword evidence="12" id="KW-0966">Cell projection</keyword>
<dbReference type="InterPro" id="IPR053716">
    <property type="entry name" value="Flag_assembly_chemotaxis_eff"/>
</dbReference>
<dbReference type="GO" id="GO:0044781">
    <property type="term" value="P:bacterial-type flagellum organization"/>
    <property type="evidence" value="ECO:0007669"/>
    <property type="project" value="UniProtKB-KW"/>
</dbReference>
<evidence type="ECO:0000256" key="9">
    <source>
        <dbReference type="ARBA" id="ARBA00023136"/>
    </source>
</evidence>
<dbReference type="Proteomes" id="UP000280586">
    <property type="component" value="Chromosome"/>
</dbReference>
<dbReference type="AlphaFoldDB" id="A0A9N7JJ66"/>
<gene>
    <name evidence="12" type="primary">fliJ</name>
    <name evidence="12" type="ORF">CP523_02595</name>
    <name evidence="13" type="ORF">NH397_10930</name>
</gene>
<dbReference type="GO" id="GO:0015031">
    <property type="term" value="P:protein transport"/>
    <property type="evidence" value="ECO:0007669"/>
    <property type="project" value="UniProtKB-KW"/>
</dbReference>
<keyword evidence="12" id="KW-0969">Cilium</keyword>
<comment type="subcellular location">
    <subcellularLocation>
        <location evidence="1">Cell membrane</location>
        <topology evidence="1">Peripheral membrane protein</topology>
        <orientation evidence="1">Cytoplasmic side</orientation>
    </subcellularLocation>
</comment>
<organism evidence="12 14">
    <name type="scientific">Clostridium septicum</name>
    <dbReference type="NCBI Taxonomy" id="1504"/>
    <lineage>
        <taxon>Bacteria</taxon>
        <taxon>Bacillati</taxon>
        <taxon>Bacillota</taxon>
        <taxon>Clostridia</taxon>
        <taxon>Eubacteriales</taxon>
        <taxon>Clostridiaceae</taxon>
        <taxon>Clostridium</taxon>
    </lineage>
</organism>